<evidence type="ECO:0000313" key="1">
    <source>
        <dbReference type="EMBL" id="WUO44331.1"/>
    </source>
</evidence>
<dbReference type="RefSeq" id="WP_328774790.1">
    <property type="nucleotide sequence ID" value="NZ_CP108057.1"/>
</dbReference>
<organism evidence="1 2">
    <name type="scientific">Streptomyces goshikiensis</name>
    <dbReference type="NCBI Taxonomy" id="1942"/>
    <lineage>
        <taxon>Bacteria</taxon>
        <taxon>Bacillati</taxon>
        <taxon>Actinomycetota</taxon>
        <taxon>Actinomycetes</taxon>
        <taxon>Kitasatosporales</taxon>
        <taxon>Streptomycetaceae</taxon>
        <taxon>Streptomyces</taxon>
    </lineage>
</organism>
<accession>A0ABZ1RD15</accession>
<dbReference type="EMBL" id="CP108057">
    <property type="protein sequence ID" value="WUO44331.1"/>
    <property type="molecule type" value="Genomic_DNA"/>
</dbReference>
<name>A0ABZ1RD15_9ACTN</name>
<evidence type="ECO:0000313" key="2">
    <source>
        <dbReference type="Proteomes" id="UP001432075"/>
    </source>
</evidence>
<dbReference type="InterPro" id="IPR046480">
    <property type="entry name" value="DUF6573"/>
</dbReference>
<gene>
    <name evidence="1" type="ORF">OHU17_00025</name>
</gene>
<protein>
    <submittedName>
        <fullName evidence="1">Uncharacterized protein</fullName>
    </submittedName>
</protein>
<keyword evidence="2" id="KW-1185">Reference proteome</keyword>
<reference evidence="1" key="1">
    <citation type="submission" date="2022-10" db="EMBL/GenBank/DDBJ databases">
        <title>The complete genomes of actinobacterial strains from the NBC collection.</title>
        <authorList>
            <person name="Joergensen T.S."/>
            <person name="Alvarez Arevalo M."/>
            <person name="Sterndorff E.B."/>
            <person name="Faurdal D."/>
            <person name="Vuksanovic O."/>
            <person name="Mourched A.-S."/>
            <person name="Charusanti P."/>
            <person name="Shaw S."/>
            <person name="Blin K."/>
            <person name="Weber T."/>
        </authorList>
    </citation>
    <scope>NUCLEOTIDE SEQUENCE</scope>
    <source>
        <strain evidence="1">NBC_00283</strain>
    </source>
</reference>
<sequence length="152" mass="16089">MSGNPTPADGPQDTGQTLADVFGMNVITGATRAQLLADGFLIAVPEQLLADAGILLPTALTAAAWADCVEWSDADSDAQTPQDETGRLFDVLITTAYAARTSKFPTRQVTVELNRIPRDGISNIPRPARLKAVCGPGDNAEPVLTIMRPDED</sequence>
<proteinExistence type="predicted"/>
<dbReference type="Pfam" id="PF20213">
    <property type="entry name" value="DUF6573"/>
    <property type="match status" value="1"/>
</dbReference>
<dbReference type="Proteomes" id="UP001432075">
    <property type="component" value="Chromosome"/>
</dbReference>